<dbReference type="PROSITE" id="PS01256">
    <property type="entry name" value="CULLIN_1"/>
    <property type="match status" value="1"/>
</dbReference>
<dbReference type="InterPro" id="IPR016157">
    <property type="entry name" value="Cullin_CS"/>
</dbReference>
<keyword evidence="9" id="KW-1185">Reference proteome</keyword>
<feature type="domain" description="Cullin family profile" evidence="7">
    <location>
        <begin position="759"/>
        <end position="1023"/>
    </location>
</feature>
<dbReference type="Pfam" id="PF26557">
    <property type="entry name" value="Cullin_AB"/>
    <property type="match status" value="1"/>
</dbReference>
<keyword evidence="2" id="KW-1017">Isopeptide bond</keyword>
<keyword evidence="3" id="KW-0832">Ubl conjugation</keyword>
<feature type="region of interest" description="Disordered" evidence="6">
    <location>
        <begin position="19"/>
        <end position="61"/>
    </location>
</feature>
<evidence type="ECO:0000313" key="8">
    <source>
        <dbReference type="EMBL" id="KAL3756767.1"/>
    </source>
</evidence>
<dbReference type="SUPFAM" id="SSF75632">
    <property type="entry name" value="Cullin homology domain"/>
    <property type="match status" value="1"/>
</dbReference>
<sequence length="1177" mass="128868">MSSQRKIVIAPKKKKKPLIIVSKQQLQQRSGSAAAARPASPNTVAAAAAAAGGGASNAPSTAPLTMGTTISGGVGSKKNKSSSSSTILIKPFEKPPELPHDFYDSSLHTLRRALICVLRHEALLDDSTGGGGGVGSGGNSGIGSGGGSRLIGREELYRTVEDLCVHKFGTKLYYDLVAIMEDAAAEVVRRLATNDSSSSTASSWDHPLHDHSKNSMDVVVVGGVGRDTSIDAIVDRVTGDVGYNAAQLVNDLNLRDGGSCESGGGGGGDSDDVWMEYSDKRYALLTRMHSICRVSYAEEYLTFLRSIFLTLDRAYVYYADVELEEVGSGNEQRKTMRQMAAKQHSSMGDDSNVTGSSLPPGGHVIERSTASVSNPRVWGLWDVGIACLRQHMLRTPKATKELARPSGDSSDDVMGGTLPVLTTMILTTAYAVLSEFDHPHTSFSSSMSDTRPLTRNCVRTIIDLGSLPALLEELIVVASARFEKEGKAWGVLLNEGRKSASEFLLHVEHRLRQSRSLSGYYLPGNPASVAALRRLSRLTFLTGTVPSRLSNRVVWSSANDSTRRIFPALIEKQLLGPHLSLPDAGIFESRHLYPMLDDDNGVGGDMAWKTHPGGSKLFENAKRLYGLCWRLTALAFQMSQQSAQPSSGITTPSPTSALDLLRQAFGKYGRLRGYEIVQQGLPKQPSEGTKTNINSKEMEKKVIPDLLSFRHHLNSLHTIAFQGDESFGVMVRSILDDVLNGSDSGPSLSAEIEEDGGRRTAELLAKHVDMRFKDAKASVAPEASSTSTNLFAAAIATDANESFQNDVFALFRHLHSKDVFEAFYKRDLAKRLLTGRAVSTDMEWSFLTKLKAECGAAYTSKMEGMFKDMELSRDIMSSYAAYSAGASTSSSAAGAGPVGKTVDMDVQVLTTGYWPVYPKYPNLILPPELLGPRTKFENYYTEKYQGRRITWQYSLGNCIVKACFPKSVAPKELVVNMCQSLVLLCFNVGDGEIIELGLTLDDIMKKTGIDDRPELERVLQSLSLGRDGTRVLRKVDYDSPTQPMSSSKTSDSNNDPAKKQRVRRNVGPYDRFFFNSSFTSNQRRIRITNITMKETSEERTKTHEAVSNDRLWCIDAAVVRIMKARKAIDHRDLIGEVMAQLKFPATAADIKKRIEGLIDREYMERVEGDRSKYKYLA</sequence>
<dbReference type="AlphaFoldDB" id="A0ABD3LZG7"/>
<evidence type="ECO:0000256" key="1">
    <source>
        <dbReference type="ARBA" id="ARBA00006019"/>
    </source>
</evidence>
<reference evidence="8 9" key="1">
    <citation type="submission" date="2024-10" db="EMBL/GenBank/DDBJ databases">
        <title>Updated reference genomes for cyclostephanoid diatoms.</title>
        <authorList>
            <person name="Roberts W.R."/>
            <person name="Alverson A.J."/>
        </authorList>
    </citation>
    <scope>NUCLEOTIDE SEQUENCE [LARGE SCALE GENOMIC DNA]</scope>
    <source>
        <strain evidence="8 9">AJA232-27</strain>
    </source>
</reference>
<evidence type="ECO:0000313" key="9">
    <source>
        <dbReference type="Proteomes" id="UP001530293"/>
    </source>
</evidence>
<feature type="compositionally biased region" description="Gly residues" evidence="6">
    <location>
        <begin position="128"/>
        <end position="146"/>
    </location>
</feature>
<dbReference type="FunFam" id="1.10.10.10:FF:000014">
    <property type="entry name" value="Cullin 1"/>
    <property type="match status" value="1"/>
</dbReference>
<dbReference type="SUPFAM" id="SSF46785">
    <property type="entry name" value="Winged helix' DNA-binding domain"/>
    <property type="match status" value="1"/>
</dbReference>
<comment type="similarity">
    <text evidence="1 4 5">Belongs to the cullin family.</text>
</comment>
<feature type="region of interest" description="Disordered" evidence="6">
    <location>
        <begin position="1033"/>
        <end position="1061"/>
    </location>
</feature>
<dbReference type="Pfam" id="PF00888">
    <property type="entry name" value="Cullin"/>
    <property type="match status" value="1"/>
</dbReference>
<dbReference type="SMART" id="SM00182">
    <property type="entry name" value="CULLIN"/>
    <property type="match status" value="1"/>
</dbReference>
<name>A0ABD3LZG7_9STRA</name>
<dbReference type="Gene3D" id="1.20.1310.10">
    <property type="entry name" value="Cullin Repeats"/>
    <property type="match status" value="2"/>
</dbReference>
<evidence type="ECO:0000256" key="4">
    <source>
        <dbReference type="PROSITE-ProRule" id="PRU00330"/>
    </source>
</evidence>
<evidence type="ECO:0000256" key="6">
    <source>
        <dbReference type="SAM" id="MobiDB-lite"/>
    </source>
</evidence>
<dbReference type="Proteomes" id="UP001530293">
    <property type="component" value="Unassembled WGS sequence"/>
</dbReference>
<protein>
    <recommendedName>
        <fullName evidence="7">Cullin family profile domain-containing protein</fullName>
    </recommendedName>
</protein>
<comment type="caution">
    <text evidence="8">The sequence shown here is derived from an EMBL/GenBank/DDBJ whole genome shotgun (WGS) entry which is preliminary data.</text>
</comment>
<dbReference type="InterPro" id="IPR019559">
    <property type="entry name" value="Cullin_neddylation_domain"/>
</dbReference>
<dbReference type="SMART" id="SM00884">
    <property type="entry name" value="Cullin_Nedd8"/>
    <property type="match status" value="1"/>
</dbReference>
<dbReference type="InterPro" id="IPR001373">
    <property type="entry name" value="Cullin_N"/>
</dbReference>
<dbReference type="InterPro" id="IPR036388">
    <property type="entry name" value="WH-like_DNA-bd_sf"/>
</dbReference>
<feature type="region of interest" description="Disordered" evidence="6">
    <location>
        <begin position="127"/>
        <end position="146"/>
    </location>
</feature>
<dbReference type="PANTHER" id="PTHR11932">
    <property type="entry name" value="CULLIN"/>
    <property type="match status" value="1"/>
</dbReference>
<organism evidence="8 9">
    <name type="scientific">Discostella pseudostelligera</name>
    <dbReference type="NCBI Taxonomy" id="259834"/>
    <lineage>
        <taxon>Eukaryota</taxon>
        <taxon>Sar</taxon>
        <taxon>Stramenopiles</taxon>
        <taxon>Ochrophyta</taxon>
        <taxon>Bacillariophyta</taxon>
        <taxon>Coscinodiscophyceae</taxon>
        <taxon>Thalassiosirophycidae</taxon>
        <taxon>Stephanodiscales</taxon>
        <taxon>Stephanodiscaceae</taxon>
        <taxon>Discostella</taxon>
    </lineage>
</organism>
<evidence type="ECO:0000256" key="2">
    <source>
        <dbReference type="ARBA" id="ARBA00022499"/>
    </source>
</evidence>
<dbReference type="InterPro" id="IPR045093">
    <property type="entry name" value="Cullin"/>
</dbReference>
<dbReference type="InterPro" id="IPR059120">
    <property type="entry name" value="Cullin-like_AB"/>
</dbReference>
<dbReference type="Gene3D" id="1.10.10.10">
    <property type="entry name" value="Winged helix-like DNA-binding domain superfamily/Winged helix DNA-binding domain"/>
    <property type="match status" value="1"/>
</dbReference>
<gene>
    <name evidence="8" type="ORF">ACHAWU_003517</name>
</gene>
<feature type="compositionally biased region" description="Polar residues" evidence="6">
    <location>
        <begin position="1039"/>
        <end position="1055"/>
    </location>
</feature>
<dbReference type="InterPro" id="IPR016159">
    <property type="entry name" value="Cullin_repeat-like_dom_sf"/>
</dbReference>
<evidence type="ECO:0000256" key="3">
    <source>
        <dbReference type="ARBA" id="ARBA00022843"/>
    </source>
</evidence>
<evidence type="ECO:0000259" key="7">
    <source>
        <dbReference type="PROSITE" id="PS50069"/>
    </source>
</evidence>
<dbReference type="InterPro" id="IPR036317">
    <property type="entry name" value="Cullin_homology_sf"/>
</dbReference>
<dbReference type="PROSITE" id="PS50069">
    <property type="entry name" value="CULLIN_2"/>
    <property type="match status" value="1"/>
</dbReference>
<dbReference type="EMBL" id="JALLBG020000293">
    <property type="protein sequence ID" value="KAL3756767.1"/>
    <property type="molecule type" value="Genomic_DNA"/>
</dbReference>
<proteinExistence type="inferred from homology"/>
<accession>A0ABD3LZG7</accession>
<evidence type="ECO:0000256" key="5">
    <source>
        <dbReference type="RuleBase" id="RU003829"/>
    </source>
</evidence>
<dbReference type="InterPro" id="IPR036390">
    <property type="entry name" value="WH_DNA-bd_sf"/>
</dbReference>
<dbReference type="SUPFAM" id="SSF74788">
    <property type="entry name" value="Cullin repeat-like"/>
    <property type="match status" value="2"/>
</dbReference>
<dbReference type="Pfam" id="PF10557">
    <property type="entry name" value="Cullin_Nedd8"/>
    <property type="match status" value="1"/>
</dbReference>
<dbReference type="InterPro" id="IPR016158">
    <property type="entry name" value="Cullin_homology"/>
</dbReference>
<dbReference type="Gene3D" id="3.30.230.130">
    <property type="entry name" value="Cullin, Chain C, Domain 2"/>
    <property type="match status" value="1"/>
</dbReference>